<comment type="similarity">
    <text evidence="2 9 10">Belongs to the RecF family.</text>
</comment>
<evidence type="ECO:0000313" key="12">
    <source>
        <dbReference type="EMBL" id="RRQ21981.1"/>
    </source>
</evidence>
<evidence type="ECO:0000256" key="9">
    <source>
        <dbReference type="HAMAP-Rule" id="MF_00365"/>
    </source>
</evidence>
<evidence type="ECO:0000256" key="8">
    <source>
        <dbReference type="ARBA" id="ARBA00023125"/>
    </source>
</evidence>
<dbReference type="InterPro" id="IPR027417">
    <property type="entry name" value="P-loop_NTPase"/>
</dbReference>
<protein>
    <recommendedName>
        <fullName evidence="3 9">DNA replication and repair protein RecF</fullName>
    </recommendedName>
</protein>
<dbReference type="GO" id="GO:0006260">
    <property type="term" value="P:DNA replication"/>
    <property type="evidence" value="ECO:0007669"/>
    <property type="project" value="UniProtKB-UniRule"/>
</dbReference>
<dbReference type="GO" id="GO:0000731">
    <property type="term" value="P:DNA synthesis involved in DNA repair"/>
    <property type="evidence" value="ECO:0007669"/>
    <property type="project" value="TreeGrafter"/>
</dbReference>
<dbReference type="PROSITE" id="PS00618">
    <property type="entry name" value="RECF_2"/>
    <property type="match status" value="1"/>
</dbReference>
<dbReference type="AlphaFoldDB" id="A0A426QJN5"/>
<evidence type="ECO:0000313" key="13">
    <source>
        <dbReference type="Proteomes" id="UP000287798"/>
    </source>
</evidence>
<dbReference type="Proteomes" id="UP000287798">
    <property type="component" value="Unassembled WGS sequence"/>
</dbReference>
<dbReference type="NCBIfam" id="TIGR00611">
    <property type="entry name" value="recf"/>
    <property type="match status" value="1"/>
</dbReference>
<evidence type="ECO:0000256" key="3">
    <source>
        <dbReference type="ARBA" id="ARBA00020170"/>
    </source>
</evidence>
<evidence type="ECO:0000259" key="11">
    <source>
        <dbReference type="Pfam" id="PF02463"/>
    </source>
</evidence>
<keyword evidence="7 9" id="KW-0067">ATP-binding</keyword>
<dbReference type="PANTHER" id="PTHR32182:SF0">
    <property type="entry name" value="DNA REPLICATION AND REPAIR PROTEIN RECF"/>
    <property type="match status" value="1"/>
</dbReference>
<evidence type="ECO:0000256" key="1">
    <source>
        <dbReference type="ARBA" id="ARBA00004496"/>
    </source>
</evidence>
<dbReference type="Gene3D" id="3.40.50.300">
    <property type="entry name" value="P-loop containing nucleotide triphosphate hydrolases"/>
    <property type="match status" value="1"/>
</dbReference>
<dbReference type="SUPFAM" id="SSF52540">
    <property type="entry name" value="P-loop containing nucleoside triphosphate hydrolases"/>
    <property type="match status" value="1"/>
</dbReference>
<dbReference type="InterPro" id="IPR001238">
    <property type="entry name" value="DNA-binding_RecF"/>
</dbReference>
<keyword evidence="13" id="KW-1185">Reference proteome</keyword>
<dbReference type="InterPro" id="IPR018078">
    <property type="entry name" value="DNA-binding_RecF_CS"/>
</dbReference>
<dbReference type="RefSeq" id="WP_125181322.1">
    <property type="nucleotide sequence ID" value="NZ_QZMU01000001.1"/>
</dbReference>
<evidence type="ECO:0000256" key="10">
    <source>
        <dbReference type="RuleBase" id="RU000578"/>
    </source>
</evidence>
<sequence length="359" mass="40248">MPLSRLSLEHFRNITAAELELSPRFNLIVGANGSGKTSLLEAIYYLGRVRSFRTARPKHLIQDGQTWFRLVGRITGADNAEQTLGIERGPQGQTLRLAGRPVRQLADLVRTLPIQLLHSDSHLILEGGPRYRRRYLDWGVFHVEHGYHATWQRYAKALKQRNAALRTSRNPRDVAAWSPALVQAAETLHSLRSEYIAMLLPYVQGNLAALVDLPGLEFHYQPGWPEDTGLETALAERYATDLKRGFTQVGPHRADLQPLIDGVPAIERVSRGQQKQLVTALLLAQAELLMEKSRRPCLFLIDDLPAELDHGHRERVLERLLALQSQVYVTTTDANAIPVVAGDSGKRFHVEQGRIAQTG</sequence>
<dbReference type="GO" id="GO:0003697">
    <property type="term" value="F:single-stranded DNA binding"/>
    <property type="evidence" value="ECO:0007669"/>
    <property type="project" value="UniProtKB-UniRule"/>
</dbReference>
<proteinExistence type="inferred from homology"/>
<dbReference type="PROSITE" id="PS00617">
    <property type="entry name" value="RECF_1"/>
    <property type="match status" value="1"/>
</dbReference>
<evidence type="ECO:0000256" key="2">
    <source>
        <dbReference type="ARBA" id="ARBA00008016"/>
    </source>
</evidence>
<evidence type="ECO:0000256" key="6">
    <source>
        <dbReference type="ARBA" id="ARBA00022741"/>
    </source>
</evidence>
<name>A0A426QJN5_9GAMM</name>
<accession>A0A426QJN5</accession>
<dbReference type="GO" id="GO:0005737">
    <property type="term" value="C:cytoplasm"/>
    <property type="evidence" value="ECO:0007669"/>
    <property type="project" value="UniProtKB-SubCell"/>
</dbReference>
<dbReference type="InterPro" id="IPR042174">
    <property type="entry name" value="RecF_2"/>
</dbReference>
<comment type="caution">
    <text evidence="12">The sequence shown here is derived from an EMBL/GenBank/DDBJ whole genome shotgun (WGS) entry which is preliminary data.</text>
</comment>
<keyword evidence="6 9" id="KW-0547">Nucleotide-binding</keyword>
<comment type="subcellular location">
    <subcellularLocation>
        <location evidence="1 9 10">Cytoplasm</location>
    </subcellularLocation>
</comment>
<keyword evidence="9 10" id="KW-0227">DNA damage</keyword>
<keyword evidence="9 10" id="KW-0234">DNA repair</keyword>
<dbReference type="OrthoDB" id="9803889at2"/>
<dbReference type="GO" id="GO:0009432">
    <property type="term" value="P:SOS response"/>
    <property type="evidence" value="ECO:0007669"/>
    <property type="project" value="UniProtKB-UniRule"/>
</dbReference>
<dbReference type="GO" id="GO:0006302">
    <property type="term" value="P:double-strand break repair"/>
    <property type="evidence" value="ECO:0007669"/>
    <property type="project" value="TreeGrafter"/>
</dbReference>
<dbReference type="Gene3D" id="1.20.1050.90">
    <property type="entry name" value="RecF/RecN/SMC, N-terminal domain"/>
    <property type="match status" value="1"/>
</dbReference>
<dbReference type="HAMAP" id="MF_00365">
    <property type="entry name" value="RecF"/>
    <property type="match status" value="1"/>
</dbReference>
<keyword evidence="9 10" id="KW-0742">SOS response</keyword>
<keyword evidence="5 9" id="KW-0235">DNA replication</keyword>
<evidence type="ECO:0000256" key="4">
    <source>
        <dbReference type="ARBA" id="ARBA00022490"/>
    </source>
</evidence>
<feature type="domain" description="RecF/RecN/SMC N-terminal" evidence="11">
    <location>
        <begin position="3"/>
        <end position="337"/>
    </location>
</feature>
<keyword evidence="4 9" id="KW-0963">Cytoplasm</keyword>
<dbReference type="PANTHER" id="PTHR32182">
    <property type="entry name" value="DNA REPLICATION AND REPAIR PROTEIN RECF"/>
    <property type="match status" value="1"/>
</dbReference>
<gene>
    <name evidence="9 12" type="primary">recF</name>
    <name evidence="12" type="ORF">D6C00_08485</name>
</gene>
<feature type="binding site" evidence="9">
    <location>
        <begin position="30"/>
        <end position="37"/>
    </location>
    <ligand>
        <name>ATP</name>
        <dbReference type="ChEBI" id="CHEBI:30616"/>
    </ligand>
</feature>
<dbReference type="Pfam" id="PF02463">
    <property type="entry name" value="SMC_N"/>
    <property type="match status" value="1"/>
</dbReference>
<dbReference type="InterPro" id="IPR003395">
    <property type="entry name" value="RecF/RecN/SMC_N"/>
</dbReference>
<organism evidence="12 13">
    <name type="scientific">Thiohalobacter thiocyanaticus</name>
    <dbReference type="NCBI Taxonomy" id="585455"/>
    <lineage>
        <taxon>Bacteria</taxon>
        <taxon>Pseudomonadati</taxon>
        <taxon>Pseudomonadota</taxon>
        <taxon>Gammaproteobacteria</taxon>
        <taxon>Thiohalobacterales</taxon>
        <taxon>Thiohalobacteraceae</taxon>
        <taxon>Thiohalobacter</taxon>
    </lineage>
</organism>
<evidence type="ECO:0000256" key="5">
    <source>
        <dbReference type="ARBA" id="ARBA00022705"/>
    </source>
</evidence>
<dbReference type="GO" id="GO:0005524">
    <property type="term" value="F:ATP binding"/>
    <property type="evidence" value="ECO:0007669"/>
    <property type="project" value="UniProtKB-UniRule"/>
</dbReference>
<reference evidence="12 13" key="1">
    <citation type="journal article" date="2010" name="Int. J. Syst. Evol. Microbiol.">
        <title>Thiohalobacter thiocyanaticus gen. nov., sp. nov., a moderately halophilic, sulfur-oxidizing gammaproteobacterium from hypersaline lakes, that utilizes thiocyanate.</title>
        <authorList>
            <person name="Sorokin D.Y."/>
            <person name="Kovaleva O.L."/>
            <person name="Tourova T.P."/>
            <person name="Muyzer G."/>
        </authorList>
    </citation>
    <scope>NUCLEOTIDE SEQUENCE [LARGE SCALE GENOMIC DNA]</scope>
    <source>
        <strain evidence="12 13">Hrh1</strain>
    </source>
</reference>
<evidence type="ECO:0000256" key="7">
    <source>
        <dbReference type="ARBA" id="ARBA00022840"/>
    </source>
</evidence>
<dbReference type="EMBL" id="QZMU01000001">
    <property type="protein sequence ID" value="RRQ21981.1"/>
    <property type="molecule type" value="Genomic_DNA"/>
</dbReference>
<keyword evidence="8 9" id="KW-0238">DNA-binding</keyword>
<comment type="function">
    <text evidence="9 10">The RecF protein is involved in DNA metabolism; it is required for DNA replication and normal SOS inducibility. RecF binds preferentially to single-stranded, linear DNA. It also seems to bind ATP.</text>
</comment>